<feature type="transmembrane region" description="Helical" evidence="11">
    <location>
        <begin position="152"/>
        <end position="177"/>
    </location>
</feature>
<evidence type="ECO:0000256" key="4">
    <source>
        <dbReference type="ARBA" id="ARBA00022692"/>
    </source>
</evidence>
<dbReference type="PROSITE" id="PS50110">
    <property type="entry name" value="RESPONSE_REGULATORY"/>
    <property type="match status" value="1"/>
</dbReference>
<feature type="domain" description="ABC transmembrane type-1" evidence="14">
    <location>
        <begin position="42"/>
        <end position="326"/>
    </location>
</feature>
<evidence type="ECO:0000259" key="14">
    <source>
        <dbReference type="PROSITE" id="PS50929"/>
    </source>
</evidence>
<dbReference type="CDD" id="cd18582">
    <property type="entry name" value="ABC_6TM_ATM1_ABCB7"/>
    <property type="match status" value="1"/>
</dbReference>
<dbReference type="Gene3D" id="3.30.565.10">
    <property type="entry name" value="Histidine kinase-like ATPase, C-terminal domain"/>
    <property type="match status" value="1"/>
</dbReference>
<dbReference type="InterPro" id="IPR039421">
    <property type="entry name" value="Type_1_exporter"/>
</dbReference>
<reference evidence="15 16" key="1">
    <citation type="submission" date="2018-04" db="EMBL/GenBank/DDBJ databases">
        <title>Genomic Encyclopedia of Type Strains, Phase IV (KMG-IV): sequencing the most valuable type-strain genomes for metagenomic binning, comparative biology and taxonomic classification.</title>
        <authorList>
            <person name="Goeker M."/>
        </authorList>
    </citation>
    <scope>NUCLEOTIDE SEQUENCE [LARGE SCALE GENOMIC DNA]</scope>
    <source>
        <strain evidence="15 16">DSM 10065</strain>
    </source>
</reference>
<comment type="caution">
    <text evidence="15">The sequence shown here is derived from an EMBL/GenBank/DDBJ whole genome shotgun (WGS) entry which is preliminary data.</text>
</comment>
<dbReference type="PROSITE" id="PS50893">
    <property type="entry name" value="ABC_TRANSPORTER_2"/>
    <property type="match status" value="1"/>
</dbReference>
<dbReference type="Pfam" id="PF00072">
    <property type="entry name" value="Response_reg"/>
    <property type="match status" value="1"/>
</dbReference>
<dbReference type="Gene3D" id="3.40.50.2300">
    <property type="match status" value="1"/>
</dbReference>
<evidence type="ECO:0000256" key="5">
    <source>
        <dbReference type="ARBA" id="ARBA00022741"/>
    </source>
</evidence>
<dbReference type="GO" id="GO:0005886">
    <property type="term" value="C:plasma membrane"/>
    <property type="evidence" value="ECO:0007669"/>
    <property type="project" value="UniProtKB-SubCell"/>
</dbReference>
<dbReference type="STRING" id="1231391.GCA_000308195_00332"/>
<evidence type="ECO:0000256" key="1">
    <source>
        <dbReference type="ARBA" id="ARBA00004651"/>
    </source>
</evidence>
<feature type="modified residue" description="4-aspartylphosphate" evidence="9">
    <location>
        <position position="832"/>
    </location>
</feature>
<dbReference type="AlphaFoldDB" id="A0A2U1CLB7"/>
<dbReference type="Gene3D" id="1.20.1560.10">
    <property type="entry name" value="ABC transporter type 1, transmembrane domain"/>
    <property type="match status" value="1"/>
</dbReference>
<keyword evidence="16" id="KW-1185">Reference proteome</keyword>
<keyword evidence="9" id="KW-0597">Phosphoprotein</keyword>
<evidence type="ECO:0000256" key="3">
    <source>
        <dbReference type="ARBA" id="ARBA00022475"/>
    </source>
</evidence>
<feature type="domain" description="Response regulatory" evidence="12">
    <location>
        <begin position="779"/>
        <end position="905"/>
    </location>
</feature>
<dbReference type="GO" id="GO:0006879">
    <property type="term" value="P:intracellular iron ion homeostasis"/>
    <property type="evidence" value="ECO:0007669"/>
    <property type="project" value="TreeGrafter"/>
</dbReference>
<dbReference type="GO" id="GO:0000160">
    <property type="term" value="P:phosphorelay signal transduction system"/>
    <property type="evidence" value="ECO:0007669"/>
    <property type="project" value="InterPro"/>
</dbReference>
<evidence type="ECO:0000313" key="15">
    <source>
        <dbReference type="EMBL" id="PVY61788.1"/>
    </source>
</evidence>
<dbReference type="SUPFAM" id="SSF52172">
    <property type="entry name" value="CheY-like"/>
    <property type="match status" value="1"/>
</dbReference>
<dbReference type="SMART" id="SM00382">
    <property type="entry name" value="AAA"/>
    <property type="match status" value="1"/>
</dbReference>
<dbReference type="Proteomes" id="UP000246145">
    <property type="component" value="Unassembled WGS sequence"/>
</dbReference>
<dbReference type="InterPro" id="IPR036890">
    <property type="entry name" value="HATPase_C_sf"/>
</dbReference>
<accession>A0A2U1CLB7</accession>
<evidence type="ECO:0000256" key="2">
    <source>
        <dbReference type="ARBA" id="ARBA00022448"/>
    </source>
</evidence>
<feature type="transmembrane region" description="Helical" evidence="11">
    <location>
        <begin position="42"/>
        <end position="62"/>
    </location>
</feature>
<evidence type="ECO:0000256" key="11">
    <source>
        <dbReference type="SAM" id="Phobius"/>
    </source>
</evidence>
<dbReference type="RefSeq" id="WP_116518790.1">
    <property type="nucleotide sequence ID" value="NZ_JACCEX010000003.1"/>
</dbReference>
<dbReference type="InterPro" id="IPR036640">
    <property type="entry name" value="ABC1_TM_sf"/>
</dbReference>
<keyword evidence="5" id="KW-0547">Nucleotide-binding</keyword>
<evidence type="ECO:0000256" key="8">
    <source>
        <dbReference type="ARBA" id="ARBA00023136"/>
    </source>
</evidence>
<evidence type="ECO:0000256" key="10">
    <source>
        <dbReference type="SAM" id="MobiDB-lite"/>
    </source>
</evidence>
<evidence type="ECO:0000256" key="7">
    <source>
        <dbReference type="ARBA" id="ARBA00022989"/>
    </source>
</evidence>
<evidence type="ECO:0000259" key="13">
    <source>
        <dbReference type="PROSITE" id="PS50893"/>
    </source>
</evidence>
<dbReference type="SUPFAM" id="SSF90123">
    <property type="entry name" value="ABC transporter transmembrane region"/>
    <property type="match status" value="1"/>
</dbReference>
<dbReference type="Pfam" id="PF00005">
    <property type="entry name" value="ABC_tran"/>
    <property type="match status" value="1"/>
</dbReference>
<feature type="region of interest" description="Disordered" evidence="10">
    <location>
        <begin position="692"/>
        <end position="718"/>
    </location>
</feature>
<feature type="transmembrane region" description="Helical" evidence="11">
    <location>
        <begin position="183"/>
        <end position="202"/>
    </location>
</feature>
<name>A0A2U1CLB7_9BURK</name>
<dbReference type="SUPFAM" id="SSF52540">
    <property type="entry name" value="P-loop containing nucleoside triphosphate hydrolases"/>
    <property type="match status" value="1"/>
</dbReference>
<dbReference type="PROSITE" id="PS00211">
    <property type="entry name" value="ABC_TRANSPORTER_1"/>
    <property type="match status" value="1"/>
</dbReference>
<evidence type="ECO:0000256" key="9">
    <source>
        <dbReference type="PROSITE-ProRule" id="PRU00169"/>
    </source>
</evidence>
<dbReference type="InterPro" id="IPR011527">
    <property type="entry name" value="ABC1_TM_dom"/>
</dbReference>
<keyword evidence="2" id="KW-0813">Transport</keyword>
<keyword evidence="6 15" id="KW-0067">ATP-binding</keyword>
<dbReference type="Pfam" id="PF00664">
    <property type="entry name" value="ABC_membrane"/>
    <property type="match status" value="1"/>
</dbReference>
<dbReference type="Gene3D" id="3.40.50.300">
    <property type="entry name" value="P-loop containing nucleotide triphosphate hydrolases"/>
    <property type="match status" value="1"/>
</dbReference>
<dbReference type="SMART" id="SM00448">
    <property type="entry name" value="REC"/>
    <property type="match status" value="1"/>
</dbReference>
<keyword evidence="4 11" id="KW-0812">Transmembrane</keyword>
<dbReference type="GO" id="GO:0140359">
    <property type="term" value="F:ABC-type transporter activity"/>
    <property type="evidence" value="ECO:0007669"/>
    <property type="project" value="InterPro"/>
</dbReference>
<protein>
    <submittedName>
        <fullName evidence="15">ATP-binding cassette subfamily B protein</fullName>
    </submittedName>
</protein>
<sequence length="907" mass="99028">MDAERLGRSRPRISGRGARRGAQRVVWQALGQALWRHRRRTLAALALLILAKLLMVAVPGVLKAIVDALGGPPQALTLPALLLVGYALLRFSGGLFTELRDMVFVQVTQGMVADFKLRVFSHLHALSARFHASRQTGTVARDVERGATGAGFLMNAMLFTVLPTVVEIVAVVAILIIGYDAAYAWIVAATFSAYAIFTVYFTEKRIYYQRRLNELDSRANGQLVDSLINYEAVKYFGGAAQEAGRLRGVLRRWVQVGIGNQKALSILHVGQSGIIAVGVAGVMLLAGRDVVAGNVTVGDLVLINAYMIQICLPLNTLGVVFRQSREALVNAERMAGLLSHAPEAQSGDAEPLRLRAGEVVFEGVSFGYEPGRTILHELEFRIGSGQTVAVVGGSGSGKSTLARLLLRFYDVDSGRICIDDQDIRSVSHESLRNAIGIVPQDTQLFDNTIAYNIAYGRRGATREEVEKAAKEASVHEFIQSLPGQYETRVGERGVKLSGGERQRIAIARTLLKNPPLLILDEATSALDTRTERAIQGQLDDIARNRSTLIIAHRLSTIVDADQILVMERGRIVERGTHRELLQKQGLYAQMWRLQRQQDQIQQEEGRLARQPVNLVALAASVLDAVRPQAAGKGVQLYTLVGDDATRITGDPGVLQQVVWELCVNAIVVTPPGGRIALKLERAGDMARLAIEDGRPAPDEVQKSQPPDQAEWAAAHTPPDPARLGGMIEQMDGVWRLEHAQQGHGMVFTIDLPLRAVAPSGPETEEDSSVTLADALQGMEVLLVEDQEAARELIAAVLQDYRARVAVFSDGESALQELRKRPTDEWPTVLLCDLAMPELDGYAVIRQIRSLEAERGIQLHRRLPAVALSGHAGREDRLRALLAGFQVYLGKPVEARELVATVRAVTRA</sequence>
<dbReference type="InterPro" id="IPR003593">
    <property type="entry name" value="AAA+_ATPase"/>
</dbReference>
<feature type="compositionally biased region" description="Basic and acidic residues" evidence="10">
    <location>
        <begin position="692"/>
        <end position="701"/>
    </location>
</feature>
<dbReference type="InterPro" id="IPR027417">
    <property type="entry name" value="P-loop_NTPase"/>
</dbReference>
<keyword evidence="8 11" id="KW-0472">Membrane</keyword>
<dbReference type="FunFam" id="3.40.50.300:FF:000186">
    <property type="entry name" value="ATP-binding cassette sub-family B member 7, mitochondrial"/>
    <property type="match status" value="1"/>
</dbReference>
<proteinExistence type="predicted"/>
<feature type="transmembrane region" description="Helical" evidence="11">
    <location>
        <begin position="74"/>
        <end position="92"/>
    </location>
</feature>
<keyword evidence="3" id="KW-1003">Cell membrane</keyword>
<dbReference type="PROSITE" id="PS50929">
    <property type="entry name" value="ABC_TM1F"/>
    <property type="match status" value="1"/>
</dbReference>
<dbReference type="InterPro" id="IPR011006">
    <property type="entry name" value="CheY-like_superfamily"/>
</dbReference>
<dbReference type="PANTHER" id="PTHR24221:SF402">
    <property type="entry name" value="IRON-SULFUR CLUSTERS TRANSPORTER ABCB7, MITOCHONDRIAL"/>
    <property type="match status" value="1"/>
</dbReference>
<evidence type="ECO:0000256" key="6">
    <source>
        <dbReference type="ARBA" id="ARBA00022840"/>
    </source>
</evidence>
<comment type="subcellular location">
    <subcellularLocation>
        <location evidence="1">Cell membrane</location>
        <topology evidence="1">Multi-pass membrane protein</topology>
    </subcellularLocation>
</comment>
<evidence type="ECO:0000259" key="12">
    <source>
        <dbReference type="PROSITE" id="PS50110"/>
    </source>
</evidence>
<dbReference type="SUPFAM" id="SSF55874">
    <property type="entry name" value="ATPase domain of HSP90 chaperone/DNA topoisomerase II/histidine kinase"/>
    <property type="match status" value="1"/>
</dbReference>
<gene>
    <name evidence="15" type="ORF">C7440_2521</name>
</gene>
<dbReference type="PANTHER" id="PTHR24221">
    <property type="entry name" value="ATP-BINDING CASSETTE SUB-FAMILY B"/>
    <property type="match status" value="1"/>
</dbReference>
<evidence type="ECO:0000313" key="16">
    <source>
        <dbReference type="Proteomes" id="UP000246145"/>
    </source>
</evidence>
<dbReference type="GO" id="GO:0016887">
    <property type="term" value="F:ATP hydrolysis activity"/>
    <property type="evidence" value="ECO:0007669"/>
    <property type="project" value="InterPro"/>
</dbReference>
<dbReference type="InterPro" id="IPR003439">
    <property type="entry name" value="ABC_transporter-like_ATP-bd"/>
</dbReference>
<dbReference type="InterPro" id="IPR001789">
    <property type="entry name" value="Sig_transdc_resp-reg_receiver"/>
</dbReference>
<feature type="domain" description="ABC transporter" evidence="13">
    <location>
        <begin position="354"/>
        <end position="593"/>
    </location>
</feature>
<organism evidence="15 16">
    <name type="scientific">Pusillimonas noertemannii</name>
    <dbReference type="NCBI Taxonomy" id="305977"/>
    <lineage>
        <taxon>Bacteria</taxon>
        <taxon>Pseudomonadati</taxon>
        <taxon>Pseudomonadota</taxon>
        <taxon>Betaproteobacteria</taxon>
        <taxon>Burkholderiales</taxon>
        <taxon>Alcaligenaceae</taxon>
        <taxon>Pusillimonas</taxon>
    </lineage>
</organism>
<dbReference type="OrthoDB" id="8554730at2"/>
<dbReference type="InterPro" id="IPR017871">
    <property type="entry name" value="ABC_transporter-like_CS"/>
</dbReference>
<keyword evidence="7 11" id="KW-1133">Transmembrane helix</keyword>
<dbReference type="GO" id="GO:0005524">
    <property type="term" value="F:ATP binding"/>
    <property type="evidence" value="ECO:0007669"/>
    <property type="project" value="UniProtKB-KW"/>
</dbReference>
<dbReference type="EMBL" id="QEKO01000003">
    <property type="protein sequence ID" value="PVY61788.1"/>
    <property type="molecule type" value="Genomic_DNA"/>
</dbReference>